<feature type="transmembrane region" description="Helical" evidence="6">
    <location>
        <begin position="822"/>
        <end position="844"/>
    </location>
</feature>
<dbReference type="OrthoDB" id="276546at2759"/>
<dbReference type="GO" id="GO:0004523">
    <property type="term" value="F:RNA-DNA hybrid ribonuclease activity"/>
    <property type="evidence" value="ECO:0007669"/>
    <property type="project" value="InterPro"/>
</dbReference>
<dbReference type="PANTHER" id="PTHR22893:SF91">
    <property type="entry name" value="NADPH DEHYDROGENASE 2-RELATED"/>
    <property type="match status" value="1"/>
</dbReference>
<dbReference type="Gene3D" id="3.20.20.70">
    <property type="entry name" value="Aldolase class I"/>
    <property type="match status" value="1"/>
</dbReference>
<dbReference type="CDD" id="cd02933">
    <property type="entry name" value="OYE_like_FMN"/>
    <property type="match status" value="1"/>
</dbReference>
<evidence type="ECO:0000313" key="9">
    <source>
        <dbReference type="Proteomes" id="UP000722485"/>
    </source>
</evidence>
<dbReference type="SUPFAM" id="SSF53098">
    <property type="entry name" value="Ribonuclease H-like"/>
    <property type="match status" value="1"/>
</dbReference>
<feature type="transmembrane region" description="Helical" evidence="6">
    <location>
        <begin position="794"/>
        <end position="816"/>
    </location>
</feature>
<name>A0A9P5GZI3_9HYPO</name>
<dbReference type="InterPro" id="IPR021460">
    <property type="entry name" value="DUF3112"/>
</dbReference>
<sequence>MAGSQSTKLFTGMKLGALDLQHRVVMAPLTRNRAEAGTGIPADFTADYYAQRASPGGLLISEGTFIAEEAGGYKHVPGIYSPSQLESWKRITDAVHAKGGHIFCQLWALGRVADSNLVPVVWSAGSKPFVTEGPHPMRSDDSSLVRLTVMETADIDRFVGHYRQAALNAIEAGFDGVEIHGANGYLIDQFLHSSSNDRTDSYGGSIENRLRFPLRVLTAVCDAIGPDRVGIRMSPFSFFQGMREEEPLALFVPWAETITRAQPSLAFVHAVGPRALGSRDTPQHLQKSEDCLDAIRDVVSKAGVKLIVAGGFLPETAIQHASETDDLVAFGRYFISNPDLPARVENGWPLRKYDRSTFYTQTTEGYTEYALTSVVLFDDYTTSPPFSNANMEFFKKTVLNLFGAAQVTLDQNKAAFVAANEVWKANHAALISNDQNKPDSEPHWSRAAKKRNRRTARRAANRDAKRDAKRRTANERAPKGKMPLVLRGSPVSIFIEDYGQAVAQASLACNTPGESSELIFWTDASVGRHGDTSWAGHAVVFSRAGSWVRIANRRVARKQTSDVAELRAIELALDFAVQMIPYNSVTEKPQVVKIFTDSQYSLKDIAELQGLFYGQARRRRLQNTSDVIQMLHAVIQKAQSLEKARVQLELHWVPRNQVEGNMVADRAAAMVRHVGTMSSTDQVQLDWDFDAEGPNSKLDKTSLKRNDNNLAKNTTPTIPRVLDSYAIAMSSQSGQAPAGPPYLPTTAGLGGRPTVGVDDPIGGVLLAFFIGGAVLNMTIFQLNRRRSHKFVLSGLLFGFCMARITANVLRIVWASYPTNARIAIAAQVFVNAGVVLLFIVNLIFAQRILRAYHPHIGWSKPVTIFFRFLFFSIIANLIMVIVAVVYTFYTLDTHIRSQLRKIQLTAVTYLAILAFLPILITAISILLPRKAPMDKFGQGRMRTKVQLLIFTASLLTLGAAFRAGVAYQLRPITNPAWFHHKACFYVFNYVIELIVVYSYALSRFDRRFHIPNGSSGPGAYSSGNSANSDNPIYRVNTESEVFGDDERPRHNRAQQKTEPQNDIV</sequence>
<dbReference type="Proteomes" id="UP000722485">
    <property type="component" value="Unassembled WGS sequence"/>
</dbReference>
<proteinExistence type="inferred from homology"/>
<keyword evidence="6" id="KW-1133">Transmembrane helix</keyword>
<dbReference type="Pfam" id="PF00724">
    <property type="entry name" value="Oxidored_FMN"/>
    <property type="match status" value="1"/>
</dbReference>
<accession>A0A9P5GZI3</accession>
<organism evidence="8 9">
    <name type="scientific">Cylindrodendrum hubeiense</name>
    <dbReference type="NCBI Taxonomy" id="595255"/>
    <lineage>
        <taxon>Eukaryota</taxon>
        <taxon>Fungi</taxon>
        <taxon>Dikarya</taxon>
        <taxon>Ascomycota</taxon>
        <taxon>Pezizomycotina</taxon>
        <taxon>Sordariomycetes</taxon>
        <taxon>Hypocreomycetidae</taxon>
        <taxon>Hypocreales</taxon>
        <taxon>Nectriaceae</taxon>
        <taxon>Cylindrodendrum</taxon>
    </lineage>
</organism>
<feature type="transmembrane region" description="Helical" evidence="6">
    <location>
        <begin position="761"/>
        <end position="782"/>
    </location>
</feature>
<dbReference type="InterPro" id="IPR001155">
    <property type="entry name" value="OxRdtase_FMN_N"/>
</dbReference>
<keyword evidence="9" id="KW-1185">Reference proteome</keyword>
<keyword evidence="6" id="KW-0812">Transmembrane</keyword>
<evidence type="ECO:0000256" key="3">
    <source>
        <dbReference type="ARBA" id="ARBA00022630"/>
    </source>
</evidence>
<dbReference type="InterPro" id="IPR013785">
    <property type="entry name" value="Aldolase_TIM"/>
</dbReference>
<feature type="transmembrane region" description="Helical" evidence="6">
    <location>
        <begin position="947"/>
        <end position="965"/>
    </location>
</feature>
<feature type="transmembrane region" description="Helical" evidence="6">
    <location>
        <begin position="906"/>
        <end position="927"/>
    </location>
</feature>
<feature type="compositionally biased region" description="Basic residues" evidence="5">
    <location>
        <begin position="446"/>
        <end position="459"/>
    </location>
</feature>
<protein>
    <recommendedName>
        <fullName evidence="7">RNase H type-1 domain-containing protein</fullName>
    </recommendedName>
</protein>
<dbReference type="Pfam" id="PF00075">
    <property type="entry name" value="RNase_H"/>
    <property type="match status" value="1"/>
</dbReference>
<evidence type="ECO:0000256" key="5">
    <source>
        <dbReference type="SAM" id="MobiDB-lite"/>
    </source>
</evidence>
<keyword evidence="4" id="KW-0560">Oxidoreductase</keyword>
<dbReference type="AlphaFoldDB" id="A0A9P5GZI3"/>
<feature type="compositionally biased region" description="Polar residues" evidence="5">
    <location>
        <begin position="1054"/>
        <end position="1064"/>
    </location>
</feature>
<dbReference type="InterPro" id="IPR002156">
    <property type="entry name" value="RNaseH_domain"/>
</dbReference>
<evidence type="ECO:0000313" key="8">
    <source>
        <dbReference type="EMBL" id="KAF7545117.1"/>
    </source>
</evidence>
<feature type="domain" description="RNase H type-1" evidence="7">
    <location>
        <begin position="514"/>
        <end position="673"/>
    </location>
</feature>
<evidence type="ECO:0000256" key="2">
    <source>
        <dbReference type="ARBA" id="ARBA00005979"/>
    </source>
</evidence>
<keyword evidence="3" id="KW-0285">Flavoprotein</keyword>
<keyword evidence="6" id="KW-0472">Membrane</keyword>
<dbReference type="InterPro" id="IPR045247">
    <property type="entry name" value="Oye-like"/>
</dbReference>
<dbReference type="GO" id="GO:0005829">
    <property type="term" value="C:cytosol"/>
    <property type="evidence" value="ECO:0007669"/>
    <property type="project" value="UniProtKB-ARBA"/>
</dbReference>
<feature type="region of interest" description="Disordered" evidence="5">
    <location>
        <begin position="433"/>
        <end position="480"/>
    </location>
</feature>
<comment type="cofactor">
    <cofactor evidence="1">
        <name>FMN</name>
        <dbReference type="ChEBI" id="CHEBI:58210"/>
    </cofactor>
</comment>
<evidence type="ECO:0000259" key="7">
    <source>
        <dbReference type="PROSITE" id="PS50879"/>
    </source>
</evidence>
<comment type="similarity">
    <text evidence="2">Belongs to the NADH:flavin oxidoreductase/NADH oxidase family.</text>
</comment>
<evidence type="ECO:0000256" key="1">
    <source>
        <dbReference type="ARBA" id="ARBA00001917"/>
    </source>
</evidence>
<dbReference type="GO" id="GO:0003676">
    <property type="term" value="F:nucleic acid binding"/>
    <property type="evidence" value="ECO:0007669"/>
    <property type="project" value="InterPro"/>
</dbReference>
<gene>
    <name evidence="8" type="ORF">G7Z17_g9415</name>
</gene>
<evidence type="ECO:0000256" key="4">
    <source>
        <dbReference type="ARBA" id="ARBA00023002"/>
    </source>
</evidence>
<dbReference type="PROSITE" id="PS50879">
    <property type="entry name" value="RNASE_H_1"/>
    <property type="match status" value="1"/>
</dbReference>
<feature type="region of interest" description="Disordered" evidence="5">
    <location>
        <begin position="1037"/>
        <end position="1064"/>
    </location>
</feature>
<reference evidence="8" key="1">
    <citation type="submission" date="2020-03" db="EMBL/GenBank/DDBJ databases">
        <title>Draft Genome Sequence of Cylindrodendrum hubeiense.</title>
        <authorList>
            <person name="Buettner E."/>
            <person name="Kellner H."/>
        </authorList>
    </citation>
    <scope>NUCLEOTIDE SEQUENCE</scope>
    <source>
        <strain evidence="8">IHI 201604</strain>
    </source>
</reference>
<dbReference type="GO" id="GO:0016628">
    <property type="term" value="F:oxidoreductase activity, acting on the CH-CH group of donors, NAD or NADP as acceptor"/>
    <property type="evidence" value="ECO:0007669"/>
    <property type="project" value="UniProtKB-ARBA"/>
</dbReference>
<comment type="caution">
    <text evidence="8">The sequence shown here is derived from an EMBL/GenBank/DDBJ whole genome shotgun (WGS) entry which is preliminary data.</text>
</comment>
<dbReference type="InterPro" id="IPR036397">
    <property type="entry name" value="RNaseH_sf"/>
</dbReference>
<dbReference type="Pfam" id="PF11309">
    <property type="entry name" value="DUF3112"/>
    <property type="match status" value="1"/>
</dbReference>
<dbReference type="SUPFAM" id="SSF51395">
    <property type="entry name" value="FMN-linked oxidoreductases"/>
    <property type="match status" value="1"/>
</dbReference>
<dbReference type="FunFam" id="3.20.20.70:FF:000059">
    <property type="entry name" value="N-ethylmaleimide reductase, FMN-linked"/>
    <property type="match status" value="1"/>
</dbReference>
<dbReference type="InterPro" id="IPR012337">
    <property type="entry name" value="RNaseH-like_sf"/>
</dbReference>
<dbReference type="PANTHER" id="PTHR22893">
    <property type="entry name" value="NADH OXIDOREDUCTASE-RELATED"/>
    <property type="match status" value="1"/>
</dbReference>
<feature type="transmembrane region" description="Helical" evidence="6">
    <location>
        <begin position="977"/>
        <end position="1000"/>
    </location>
</feature>
<dbReference type="GO" id="GO:0010181">
    <property type="term" value="F:FMN binding"/>
    <property type="evidence" value="ECO:0007669"/>
    <property type="project" value="InterPro"/>
</dbReference>
<evidence type="ECO:0000256" key="6">
    <source>
        <dbReference type="SAM" id="Phobius"/>
    </source>
</evidence>
<feature type="compositionally biased region" description="Basic and acidic residues" evidence="5">
    <location>
        <begin position="460"/>
        <end position="478"/>
    </location>
</feature>
<feature type="transmembrane region" description="Helical" evidence="6">
    <location>
        <begin position="864"/>
        <end position="886"/>
    </location>
</feature>
<dbReference type="Gene3D" id="3.30.420.10">
    <property type="entry name" value="Ribonuclease H-like superfamily/Ribonuclease H"/>
    <property type="match status" value="1"/>
</dbReference>
<dbReference type="EMBL" id="JAANBB010000269">
    <property type="protein sequence ID" value="KAF7545117.1"/>
    <property type="molecule type" value="Genomic_DNA"/>
</dbReference>